<proteinExistence type="predicted"/>
<dbReference type="EMBL" id="JAKIXB020000011">
    <property type="protein sequence ID" value="KAL1604258.1"/>
    <property type="molecule type" value="Genomic_DNA"/>
</dbReference>
<feature type="region of interest" description="Disordered" evidence="1">
    <location>
        <begin position="1"/>
        <end position="29"/>
    </location>
</feature>
<evidence type="ECO:0000313" key="3">
    <source>
        <dbReference type="Proteomes" id="UP001521222"/>
    </source>
</evidence>
<keyword evidence="3" id="KW-1185">Reference proteome</keyword>
<accession>A0ABR3RJB5</accession>
<dbReference type="Proteomes" id="UP001521222">
    <property type="component" value="Unassembled WGS sequence"/>
</dbReference>
<feature type="compositionally biased region" description="Polar residues" evidence="1">
    <location>
        <begin position="17"/>
        <end position="29"/>
    </location>
</feature>
<organism evidence="2 3">
    <name type="scientific">Nothophoma quercina</name>
    <dbReference type="NCBI Taxonomy" id="749835"/>
    <lineage>
        <taxon>Eukaryota</taxon>
        <taxon>Fungi</taxon>
        <taxon>Dikarya</taxon>
        <taxon>Ascomycota</taxon>
        <taxon>Pezizomycotina</taxon>
        <taxon>Dothideomycetes</taxon>
        <taxon>Pleosporomycetidae</taxon>
        <taxon>Pleosporales</taxon>
        <taxon>Pleosporineae</taxon>
        <taxon>Didymellaceae</taxon>
        <taxon>Nothophoma</taxon>
    </lineage>
</organism>
<sequence length="208" mass="23966">MSNRRDSMGVMHPEFSVKNSHGKSSSHASADSFDERLVLGGFDRVPDYWSDTSSDSVDNFNCDRLSLDTKYVRYERYFKQLITLGREVLGRDHTYDRAGMHFLNTDRYLHLRDKIYSWITHPDNTTLFTDPDTNFYLAQMEATMRTIEITLSVSHQPISWPGAVSSSQQLPIWPGVQKGEVYCHFDQLIYGGKDPATEAMPWNRKKGI</sequence>
<evidence type="ECO:0000256" key="1">
    <source>
        <dbReference type="SAM" id="MobiDB-lite"/>
    </source>
</evidence>
<comment type="caution">
    <text evidence="2">The sequence shown here is derived from an EMBL/GenBank/DDBJ whole genome shotgun (WGS) entry which is preliminary data.</text>
</comment>
<evidence type="ECO:0000313" key="2">
    <source>
        <dbReference type="EMBL" id="KAL1604258.1"/>
    </source>
</evidence>
<reference evidence="2 3" key="1">
    <citation type="submission" date="2024-02" db="EMBL/GenBank/DDBJ databases">
        <title>De novo assembly and annotation of 12 fungi associated with fruit tree decline syndrome in Ontario, Canada.</title>
        <authorList>
            <person name="Sulman M."/>
            <person name="Ellouze W."/>
            <person name="Ilyukhin E."/>
        </authorList>
    </citation>
    <scope>NUCLEOTIDE SEQUENCE [LARGE SCALE GENOMIC DNA]</scope>
    <source>
        <strain evidence="2 3">M97-236</strain>
    </source>
</reference>
<gene>
    <name evidence="2" type="ORF">SLS59_004052</name>
</gene>
<name>A0ABR3RJB5_9PLEO</name>
<protein>
    <submittedName>
        <fullName evidence="2">Uncharacterized protein</fullName>
    </submittedName>
</protein>